<sequence>MQVRSLEDTGRSTILVNVNLEKVKNQGTTGKSKKFTFRLEGLPAFCSVSLSVVVGFCHNAFQDDFSNIQQMFNLTIPMDRRALRL</sequence>
<dbReference type="AlphaFoldDB" id="A0A7C8M7F9"/>
<dbReference type="OrthoDB" id="3798022at2759"/>
<evidence type="ECO:0000313" key="2">
    <source>
        <dbReference type="Proteomes" id="UP000481861"/>
    </source>
</evidence>
<evidence type="ECO:0000313" key="1">
    <source>
        <dbReference type="EMBL" id="KAF2870759.1"/>
    </source>
</evidence>
<accession>A0A7C8M7F9</accession>
<protein>
    <submittedName>
        <fullName evidence="1">Uncharacterized protein</fullName>
    </submittedName>
</protein>
<reference evidence="1 2" key="1">
    <citation type="submission" date="2020-01" db="EMBL/GenBank/DDBJ databases">
        <authorList>
            <consortium name="DOE Joint Genome Institute"/>
            <person name="Haridas S."/>
            <person name="Albert R."/>
            <person name="Binder M."/>
            <person name="Bloem J."/>
            <person name="Labutti K."/>
            <person name="Salamov A."/>
            <person name="Andreopoulos B."/>
            <person name="Baker S.E."/>
            <person name="Barry K."/>
            <person name="Bills G."/>
            <person name="Bluhm B.H."/>
            <person name="Cannon C."/>
            <person name="Castanera R."/>
            <person name="Culley D.E."/>
            <person name="Daum C."/>
            <person name="Ezra D."/>
            <person name="Gonzalez J.B."/>
            <person name="Henrissat B."/>
            <person name="Kuo A."/>
            <person name="Liang C."/>
            <person name="Lipzen A."/>
            <person name="Lutzoni F."/>
            <person name="Magnuson J."/>
            <person name="Mondo S."/>
            <person name="Nolan M."/>
            <person name="Ohm R."/>
            <person name="Pangilinan J."/>
            <person name="Park H.-J.H."/>
            <person name="Ramirez L."/>
            <person name="Alfaro M."/>
            <person name="Sun H."/>
            <person name="Tritt A."/>
            <person name="Yoshinaga Y."/>
            <person name="Zwiers L.-H.L."/>
            <person name="Turgeon B.G."/>
            <person name="Goodwin S.B."/>
            <person name="Spatafora J.W."/>
            <person name="Crous P.W."/>
            <person name="Grigoriev I.V."/>
        </authorList>
    </citation>
    <scope>NUCLEOTIDE SEQUENCE [LARGE SCALE GENOMIC DNA]</scope>
    <source>
        <strain evidence="1 2">CBS 611.86</strain>
    </source>
</reference>
<proteinExistence type="predicted"/>
<name>A0A7C8M7F9_9PLEO</name>
<dbReference type="Proteomes" id="UP000481861">
    <property type="component" value="Unassembled WGS sequence"/>
</dbReference>
<keyword evidence="2" id="KW-1185">Reference proteome</keyword>
<gene>
    <name evidence="1" type="ORF">BDV95DRAFT_574564</name>
</gene>
<organism evidence="1 2">
    <name type="scientific">Massariosphaeria phaeospora</name>
    <dbReference type="NCBI Taxonomy" id="100035"/>
    <lineage>
        <taxon>Eukaryota</taxon>
        <taxon>Fungi</taxon>
        <taxon>Dikarya</taxon>
        <taxon>Ascomycota</taxon>
        <taxon>Pezizomycotina</taxon>
        <taxon>Dothideomycetes</taxon>
        <taxon>Pleosporomycetidae</taxon>
        <taxon>Pleosporales</taxon>
        <taxon>Pleosporales incertae sedis</taxon>
        <taxon>Massariosphaeria</taxon>
    </lineage>
</organism>
<comment type="caution">
    <text evidence="1">The sequence shown here is derived from an EMBL/GenBank/DDBJ whole genome shotgun (WGS) entry which is preliminary data.</text>
</comment>
<dbReference type="EMBL" id="JAADJZ010000013">
    <property type="protein sequence ID" value="KAF2870759.1"/>
    <property type="molecule type" value="Genomic_DNA"/>
</dbReference>